<dbReference type="AlphaFoldDB" id="A0A0F9TZ02"/>
<dbReference type="EMBL" id="LAZR01000234">
    <property type="protein sequence ID" value="KKN80222.1"/>
    <property type="molecule type" value="Genomic_DNA"/>
</dbReference>
<proteinExistence type="predicted"/>
<accession>A0A0F9TZ02</accession>
<comment type="caution">
    <text evidence="1">The sequence shown here is derived from an EMBL/GenBank/DDBJ whole genome shotgun (WGS) entry which is preliminary data.</text>
</comment>
<name>A0A0F9TZ02_9ZZZZ</name>
<protein>
    <submittedName>
        <fullName evidence="1">Uncharacterized protein</fullName>
    </submittedName>
</protein>
<evidence type="ECO:0000313" key="1">
    <source>
        <dbReference type="EMBL" id="KKN80222.1"/>
    </source>
</evidence>
<reference evidence="1" key="1">
    <citation type="journal article" date="2015" name="Nature">
        <title>Complex archaea that bridge the gap between prokaryotes and eukaryotes.</title>
        <authorList>
            <person name="Spang A."/>
            <person name="Saw J.H."/>
            <person name="Jorgensen S.L."/>
            <person name="Zaremba-Niedzwiedzka K."/>
            <person name="Martijn J."/>
            <person name="Lind A.E."/>
            <person name="van Eijk R."/>
            <person name="Schleper C."/>
            <person name="Guy L."/>
            <person name="Ettema T.J."/>
        </authorList>
    </citation>
    <scope>NUCLEOTIDE SEQUENCE</scope>
</reference>
<gene>
    <name evidence="1" type="ORF">LCGC14_0331770</name>
</gene>
<organism evidence="1">
    <name type="scientific">marine sediment metagenome</name>
    <dbReference type="NCBI Taxonomy" id="412755"/>
    <lineage>
        <taxon>unclassified sequences</taxon>
        <taxon>metagenomes</taxon>
        <taxon>ecological metagenomes</taxon>
    </lineage>
</organism>
<sequence length="64" mass="6901">MSKPLVVALGRAKISGVEITGAEEYTGSPIFIIPDRGTLRNVRLEVIGPNDVAITRKPGYCRTC</sequence>